<keyword evidence="3" id="KW-1185">Reference proteome</keyword>
<feature type="transmembrane region" description="Helical" evidence="1">
    <location>
        <begin position="245"/>
        <end position="271"/>
    </location>
</feature>
<evidence type="ECO:0000313" key="3">
    <source>
        <dbReference type="Proteomes" id="UP000256779"/>
    </source>
</evidence>
<keyword evidence="1" id="KW-0812">Transmembrane</keyword>
<organism evidence="2 3">
    <name type="scientific">Marinoscillum furvescens DSM 4134</name>
    <dbReference type="NCBI Taxonomy" id="1122208"/>
    <lineage>
        <taxon>Bacteria</taxon>
        <taxon>Pseudomonadati</taxon>
        <taxon>Bacteroidota</taxon>
        <taxon>Cytophagia</taxon>
        <taxon>Cytophagales</taxon>
        <taxon>Reichenbachiellaceae</taxon>
        <taxon>Marinoscillum</taxon>
    </lineage>
</organism>
<dbReference type="EMBL" id="QREG01000021">
    <property type="protein sequence ID" value="RED94394.1"/>
    <property type="molecule type" value="Genomic_DNA"/>
</dbReference>
<reference evidence="2 3" key="1">
    <citation type="submission" date="2018-07" db="EMBL/GenBank/DDBJ databases">
        <title>Genomic Encyclopedia of Type Strains, Phase IV (KMG-IV): sequencing the most valuable type-strain genomes for metagenomic binning, comparative biology and taxonomic classification.</title>
        <authorList>
            <person name="Goeker M."/>
        </authorList>
    </citation>
    <scope>NUCLEOTIDE SEQUENCE [LARGE SCALE GENOMIC DNA]</scope>
    <source>
        <strain evidence="2 3">DSM 4134</strain>
    </source>
</reference>
<dbReference type="RefSeq" id="WP_115869626.1">
    <property type="nucleotide sequence ID" value="NZ_QREG01000021.1"/>
</dbReference>
<feature type="transmembrane region" description="Helical" evidence="1">
    <location>
        <begin position="213"/>
        <end position="233"/>
    </location>
</feature>
<sequence>MIGAISAERPTASSRRVQTWLTIAVRIWFVVAVIGQLMFAYYIFAFYGGSAMRNELGSWNEVLFHGLTKEISMGNVAIVSHIVFAAIITLGGPLQFIKAIQSRAKGFHRWNGRIYVFVALIMSLSGIYIILVKGPVGSIYMAAGNLLNASLILVCAWMTWRRAVQRQMQAHRQWAVRMFLAVSGVWFFRLGFGLWIAIHQGAPGHTDAFDGPFDIGLALAHTTVPLLFGELYLRAKRSSRTVQKIAAMVSLHFATILTAIGVVMAAIIFWLPSL</sequence>
<dbReference type="Pfam" id="PF10067">
    <property type="entry name" value="DUF2306"/>
    <property type="match status" value="1"/>
</dbReference>
<dbReference type="AlphaFoldDB" id="A0A3D9L059"/>
<dbReference type="OrthoDB" id="6385003at2"/>
<keyword evidence="1" id="KW-1133">Transmembrane helix</keyword>
<evidence type="ECO:0000256" key="1">
    <source>
        <dbReference type="SAM" id="Phobius"/>
    </source>
</evidence>
<name>A0A3D9L059_MARFU</name>
<protein>
    <submittedName>
        <fullName evidence="2">Putative membrane protein DUF2306</fullName>
    </submittedName>
</protein>
<gene>
    <name evidence="2" type="ORF">C7460_12181</name>
</gene>
<feature type="transmembrane region" description="Helical" evidence="1">
    <location>
        <begin position="178"/>
        <end position="198"/>
    </location>
</feature>
<dbReference type="Proteomes" id="UP000256779">
    <property type="component" value="Unassembled WGS sequence"/>
</dbReference>
<feature type="transmembrane region" description="Helical" evidence="1">
    <location>
        <begin position="114"/>
        <end position="132"/>
    </location>
</feature>
<accession>A0A3D9L059</accession>
<feature type="transmembrane region" description="Helical" evidence="1">
    <location>
        <begin position="20"/>
        <end position="44"/>
    </location>
</feature>
<proteinExistence type="predicted"/>
<feature type="transmembrane region" description="Helical" evidence="1">
    <location>
        <begin position="73"/>
        <end position="94"/>
    </location>
</feature>
<evidence type="ECO:0000313" key="2">
    <source>
        <dbReference type="EMBL" id="RED94394.1"/>
    </source>
</evidence>
<keyword evidence="1" id="KW-0472">Membrane</keyword>
<dbReference type="InterPro" id="IPR018750">
    <property type="entry name" value="DUF2306_membrane"/>
</dbReference>
<feature type="transmembrane region" description="Helical" evidence="1">
    <location>
        <begin position="138"/>
        <end position="157"/>
    </location>
</feature>
<comment type="caution">
    <text evidence="2">The sequence shown here is derived from an EMBL/GenBank/DDBJ whole genome shotgun (WGS) entry which is preliminary data.</text>
</comment>